<dbReference type="PANTHER" id="PTHR12629">
    <property type="entry name" value="DIPHOSPHOINOSITOL POLYPHOSPHATE PHOSPHOHYDROLASE"/>
    <property type="match status" value="1"/>
</dbReference>
<keyword evidence="3" id="KW-0479">Metal-binding</keyword>
<keyword evidence="8" id="KW-1185">Reference proteome</keyword>
<name>A0A1Y1ILT9_KLENI</name>
<dbReference type="PROSITE" id="PS51462">
    <property type="entry name" value="NUDIX"/>
    <property type="match status" value="1"/>
</dbReference>
<gene>
    <name evidence="7" type="ORF">KFL_006010080</name>
</gene>
<dbReference type="InterPro" id="IPR000086">
    <property type="entry name" value="NUDIX_hydrolase_dom"/>
</dbReference>
<comment type="similarity">
    <text evidence="2">Belongs to the Nudix hydrolase family.</text>
</comment>
<evidence type="ECO:0000256" key="2">
    <source>
        <dbReference type="ARBA" id="ARBA00005582"/>
    </source>
</evidence>
<dbReference type="InterPro" id="IPR015797">
    <property type="entry name" value="NUDIX_hydrolase-like_dom_sf"/>
</dbReference>
<evidence type="ECO:0000256" key="1">
    <source>
        <dbReference type="ARBA" id="ARBA00001946"/>
    </source>
</evidence>
<sequence length="195" mass="21669">MQPVVVNGTTAVVTGRISPSGSESPLVARTGRHKQRYENGVRLLAGCIPYRTVSKVGADGRSQDITEVLLITSQHGKALLFPKGGWEIDETMEEAALREAMEEAGVRGVLGEALGAYDFKSKRKEQEDGNWTQLDCRAYVYPLRVTEEMETWPEQDSRSRSWCPLDEAITKLRHDWMQQALSQWGATLGPSVFSA</sequence>
<evidence type="ECO:0000313" key="7">
    <source>
        <dbReference type="EMBL" id="GAQ90111.1"/>
    </source>
</evidence>
<dbReference type="PROSITE" id="PS00893">
    <property type="entry name" value="NUDIX_BOX"/>
    <property type="match status" value="1"/>
</dbReference>
<accession>A0A1Y1ILT9</accession>
<dbReference type="GO" id="GO:0005634">
    <property type="term" value="C:nucleus"/>
    <property type="evidence" value="ECO:0000318"/>
    <property type="project" value="GO_Central"/>
</dbReference>
<dbReference type="STRING" id="105231.A0A1Y1ILT9"/>
<organism evidence="7 8">
    <name type="scientific">Klebsormidium nitens</name>
    <name type="common">Green alga</name>
    <name type="synonym">Ulothrix nitens</name>
    <dbReference type="NCBI Taxonomy" id="105231"/>
    <lineage>
        <taxon>Eukaryota</taxon>
        <taxon>Viridiplantae</taxon>
        <taxon>Streptophyta</taxon>
        <taxon>Klebsormidiophyceae</taxon>
        <taxon>Klebsormidiales</taxon>
        <taxon>Klebsormidiaceae</taxon>
        <taxon>Klebsormidium</taxon>
    </lineage>
</organism>
<dbReference type="InterPro" id="IPR047198">
    <property type="entry name" value="DDP-like_NUDIX"/>
</dbReference>
<feature type="domain" description="Nudix hydrolase" evidence="6">
    <location>
        <begin position="40"/>
        <end position="185"/>
    </location>
</feature>
<proteinExistence type="inferred from homology"/>
<dbReference type="PANTHER" id="PTHR12629:SF0">
    <property type="entry name" value="DIPHOSPHOINOSITOL-POLYPHOSPHATE DIPHOSPHATASE"/>
    <property type="match status" value="1"/>
</dbReference>
<dbReference type="GO" id="GO:0005737">
    <property type="term" value="C:cytoplasm"/>
    <property type="evidence" value="ECO:0000318"/>
    <property type="project" value="GO_Central"/>
</dbReference>
<dbReference type="Gene3D" id="3.90.79.10">
    <property type="entry name" value="Nucleoside Triphosphate Pyrophosphohydrolase"/>
    <property type="match status" value="1"/>
</dbReference>
<dbReference type="EMBL" id="DF237550">
    <property type="protein sequence ID" value="GAQ90111.1"/>
    <property type="molecule type" value="Genomic_DNA"/>
</dbReference>
<dbReference type="Pfam" id="PF00293">
    <property type="entry name" value="NUDIX"/>
    <property type="match status" value="1"/>
</dbReference>
<dbReference type="Proteomes" id="UP000054558">
    <property type="component" value="Unassembled WGS sequence"/>
</dbReference>
<dbReference type="SUPFAM" id="SSF55811">
    <property type="entry name" value="Nudix"/>
    <property type="match status" value="1"/>
</dbReference>
<keyword evidence="5" id="KW-0460">Magnesium</keyword>
<evidence type="ECO:0000313" key="8">
    <source>
        <dbReference type="Proteomes" id="UP000054558"/>
    </source>
</evidence>
<dbReference type="OMA" id="EDQWPEM"/>
<dbReference type="GO" id="GO:0016462">
    <property type="term" value="F:pyrophosphatase activity"/>
    <property type="evidence" value="ECO:0007669"/>
    <property type="project" value="InterPro"/>
</dbReference>
<evidence type="ECO:0000259" key="6">
    <source>
        <dbReference type="PROSITE" id="PS51462"/>
    </source>
</evidence>
<reference evidence="7 8" key="1">
    <citation type="journal article" date="2014" name="Nat. Commun.">
        <title>Klebsormidium flaccidum genome reveals primary factors for plant terrestrial adaptation.</title>
        <authorList>
            <person name="Hori K."/>
            <person name="Maruyama F."/>
            <person name="Fujisawa T."/>
            <person name="Togashi T."/>
            <person name="Yamamoto N."/>
            <person name="Seo M."/>
            <person name="Sato S."/>
            <person name="Yamada T."/>
            <person name="Mori H."/>
            <person name="Tajima N."/>
            <person name="Moriyama T."/>
            <person name="Ikeuchi M."/>
            <person name="Watanabe M."/>
            <person name="Wada H."/>
            <person name="Kobayashi K."/>
            <person name="Saito M."/>
            <person name="Masuda T."/>
            <person name="Sasaki-Sekimoto Y."/>
            <person name="Mashiguchi K."/>
            <person name="Awai K."/>
            <person name="Shimojima M."/>
            <person name="Masuda S."/>
            <person name="Iwai M."/>
            <person name="Nobusawa T."/>
            <person name="Narise T."/>
            <person name="Kondo S."/>
            <person name="Saito H."/>
            <person name="Sato R."/>
            <person name="Murakawa M."/>
            <person name="Ihara Y."/>
            <person name="Oshima-Yamada Y."/>
            <person name="Ohtaka K."/>
            <person name="Satoh M."/>
            <person name="Sonobe K."/>
            <person name="Ishii M."/>
            <person name="Ohtani R."/>
            <person name="Kanamori-Sato M."/>
            <person name="Honoki R."/>
            <person name="Miyazaki D."/>
            <person name="Mochizuki H."/>
            <person name="Umetsu J."/>
            <person name="Higashi K."/>
            <person name="Shibata D."/>
            <person name="Kamiya Y."/>
            <person name="Sato N."/>
            <person name="Nakamura Y."/>
            <person name="Tabata S."/>
            <person name="Ida S."/>
            <person name="Kurokawa K."/>
            <person name="Ohta H."/>
        </authorList>
    </citation>
    <scope>NUCLEOTIDE SEQUENCE [LARGE SCALE GENOMIC DNA]</scope>
    <source>
        <strain evidence="7 8">NIES-2285</strain>
    </source>
</reference>
<dbReference type="CDD" id="cd04666">
    <property type="entry name" value="NUDIX_DIPP2_like_Nudt4"/>
    <property type="match status" value="1"/>
</dbReference>
<dbReference type="OrthoDB" id="2011998at2759"/>
<dbReference type="AlphaFoldDB" id="A0A1Y1ILT9"/>
<protein>
    <recommendedName>
        <fullName evidence="6">Nudix hydrolase domain-containing protein</fullName>
    </recommendedName>
</protein>
<keyword evidence="4" id="KW-0378">Hydrolase</keyword>
<dbReference type="InterPro" id="IPR020084">
    <property type="entry name" value="NUDIX_hydrolase_CS"/>
</dbReference>
<comment type="cofactor">
    <cofactor evidence="1">
        <name>Mg(2+)</name>
        <dbReference type="ChEBI" id="CHEBI:18420"/>
    </cofactor>
</comment>
<evidence type="ECO:0000256" key="4">
    <source>
        <dbReference type="ARBA" id="ARBA00022801"/>
    </source>
</evidence>
<evidence type="ECO:0000256" key="3">
    <source>
        <dbReference type="ARBA" id="ARBA00022723"/>
    </source>
</evidence>
<evidence type="ECO:0000256" key="5">
    <source>
        <dbReference type="ARBA" id="ARBA00022842"/>
    </source>
</evidence>
<dbReference type="GO" id="GO:0046872">
    <property type="term" value="F:metal ion binding"/>
    <property type="evidence" value="ECO:0007669"/>
    <property type="project" value="UniProtKB-KW"/>
</dbReference>